<dbReference type="CDD" id="cd02947">
    <property type="entry name" value="TRX_family"/>
    <property type="match status" value="1"/>
</dbReference>
<dbReference type="Pfam" id="PF14595">
    <property type="entry name" value="Thioredoxin_9"/>
    <property type="match status" value="1"/>
</dbReference>
<name>A0A7C2P9L7_9PLAN</name>
<dbReference type="InterPro" id="IPR036249">
    <property type="entry name" value="Thioredoxin-like_sf"/>
</dbReference>
<gene>
    <name evidence="1" type="ORF">ENQ76_05225</name>
</gene>
<dbReference type="SUPFAM" id="SSF52833">
    <property type="entry name" value="Thioredoxin-like"/>
    <property type="match status" value="1"/>
</dbReference>
<organism evidence="1">
    <name type="scientific">Schlesneria paludicola</name>
    <dbReference type="NCBI Taxonomy" id="360056"/>
    <lineage>
        <taxon>Bacteria</taxon>
        <taxon>Pseudomonadati</taxon>
        <taxon>Planctomycetota</taxon>
        <taxon>Planctomycetia</taxon>
        <taxon>Planctomycetales</taxon>
        <taxon>Planctomycetaceae</taxon>
        <taxon>Schlesneria</taxon>
    </lineage>
</organism>
<evidence type="ECO:0000313" key="1">
    <source>
        <dbReference type="EMBL" id="HEN14856.1"/>
    </source>
</evidence>
<dbReference type="Gene3D" id="3.40.30.10">
    <property type="entry name" value="Glutaredoxin"/>
    <property type="match status" value="1"/>
</dbReference>
<reference evidence="1" key="1">
    <citation type="journal article" date="2020" name="mSystems">
        <title>Genome- and Community-Level Interaction Insights into Carbon Utilization and Element Cycling Functions of Hydrothermarchaeota in Hydrothermal Sediment.</title>
        <authorList>
            <person name="Zhou Z."/>
            <person name="Liu Y."/>
            <person name="Xu W."/>
            <person name="Pan J."/>
            <person name="Luo Z.H."/>
            <person name="Li M."/>
        </authorList>
    </citation>
    <scope>NUCLEOTIDE SEQUENCE [LARGE SCALE GENOMIC DNA]</scope>
    <source>
        <strain evidence="1">SpSt-339</strain>
    </source>
</reference>
<comment type="caution">
    <text evidence="1">The sequence shown here is derived from an EMBL/GenBank/DDBJ whole genome shotgun (WGS) entry which is preliminary data.</text>
</comment>
<dbReference type="EMBL" id="DSOK01000154">
    <property type="protein sequence ID" value="HEN14856.1"/>
    <property type="molecule type" value="Genomic_DNA"/>
</dbReference>
<proteinExistence type="predicted"/>
<protein>
    <submittedName>
        <fullName evidence="1">Thiol reductase thioredoxin</fullName>
    </submittedName>
</protein>
<sequence>MCRLSEPAVHLELIPVFDFARVWPDGLSYAAFLEKFATAEQRRRWDAVHEQVRLTPAQIDLLRSFRRQMLVPIVAGAWCGDCIQQCPILDHFAEANDRIEIRYFDRDEYPDLADAVSLCGGRRVPTVVFLSEEMKFCGLLGDRTLAKYRDLVASLDGAACPTGLAGPPPDLQAAVVQDWLNEFERVQGMLRTSPRLRQKHGD</sequence>
<dbReference type="AlphaFoldDB" id="A0A7C2P9L7"/>
<accession>A0A7C2P9L7</accession>